<feature type="transmembrane region" description="Helical" evidence="7">
    <location>
        <begin position="159"/>
        <end position="187"/>
    </location>
</feature>
<dbReference type="InterPro" id="IPR036640">
    <property type="entry name" value="ABC1_TM_sf"/>
</dbReference>
<feature type="transmembrane region" description="Helical" evidence="7">
    <location>
        <begin position="252"/>
        <end position="280"/>
    </location>
</feature>
<dbReference type="AlphaFoldDB" id="A0A415TR36"/>
<dbReference type="InterPro" id="IPR003439">
    <property type="entry name" value="ABC_transporter-like_ATP-bd"/>
</dbReference>
<evidence type="ECO:0000256" key="5">
    <source>
        <dbReference type="ARBA" id="ARBA00022989"/>
    </source>
</evidence>
<dbReference type="CDD" id="cd07346">
    <property type="entry name" value="ABC_6TM_exporters"/>
    <property type="match status" value="1"/>
</dbReference>
<dbReference type="GO" id="GO:0016887">
    <property type="term" value="F:ATP hydrolysis activity"/>
    <property type="evidence" value="ECO:0007669"/>
    <property type="project" value="InterPro"/>
</dbReference>
<evidence type="ECO:0000259" key="9">
    <source>
        <dbReference type="PROSITE" id="PS50929"/>
    </source>
</evidence>
<dbReference type="InterPro" id="IPR011527">
    <property type="entry name" value="ABC1_TM_dom"/>
</dbReference>
<dbReference type="PANTHER" id="PTHR43394:SF1">
    <property type="entry name" value="ATP-BINDING CASSETTE SUB-FAMILY B MEMBER 10, MITOCHONDRIAL"/>
    <property type="match status" value="1"/>
</dbReference>
<proteinExistence type="predicted"/>
<reference evidence="10 11" key="1">
    <citation type="submission" date="2018-08" db="EMBL/GenBank/DDBJ databases">
        <title>A genome reference for cultivated species of the human gut microbiota.</title>
        <authorList>
            <person name="Zou Y."/>
            <person name="Xue W."/>
            <person name="Luo G."/>
        </authorList>
    </citation>
    <scope>NUCLEOTIDE SEQUENCE [LARGE SCALE GENOMIC DNA]</scope>
    <source>
        <strain evidence="10 11">AF31-17AC</strain>
    </source>
</reference>
<dbReference type="CDD" id="cd03228">
    <property type="entry name" value="ABCC_MRP_Like"/>
    <property type="match status" value="1"/>
</dbReference>
<dbReference type="SUPFAM" id="SSF90123">
    <property type="entry name" value="ABC transporter transmembrane region"/>
    <property type="match status" value="1"/>
</dbReference>
<dbReference type="PANTHER" id="PTHR43394">
    <property type="entry name" value="ATP-DEPENDENT PERMEASE MDL1, MITOCHONDRIAL"/>
    <property type="match status" value="1"/>
</dbReference>
<feature type="transmembrane region" description="Helical" evidence="7">
    <location>
        <begin position="71"/>
        <end position="96"/>
    </location>
</feature>
<dbReference type="Gene3D" id="1.20.1560.10">
    <property type="entry name" value="ABC transporter type 1, transmembrane domain"/>
    <property type="match status" value="1"/>
</dbReference>
<evidence type="ECO:0000256" key="7">
    <source>
        <dbReference type="SAM" id="Phobius"/>
    </source>
</evidence>
<keyword evidence="2 7" id="KW-0812">Transmembrane</keyword>
<dbReference type="InterPro" id="IPR003593">
    <property type="entry name" value="AAA+_ATPase"/>
</dbReference>
<dbReference type="PROSITE" id="PS50929">
    <property type="entry name" value="ABC_TM1F"/>
    <property type="match status" value="1"/>
</dbReference>
<comment type="caution">
    <text evidence="10">The sequence shown here is derived from an EMBL/GenBank/DDBJ whole genome shotgun (WGS) entry which is preliminary data.</text>
</comment>
<sequence>MFNKQINCLDERRDMIMSALKFVGKHMKRHKGKIIISLVLSIVISLVSSLGPYIMKLIVDVGIPEGRIEYILILSSMAVAVYFLYSMGNFLLSYIFTLLSETVNLDIKKEIYNKLMYYPLSFFGNKEKGYILARTNEINSIKPLFSSTTCKLGLSIIEFVIASVFLFSINTSFTICIYLFLPIYFLLIKMMMNKTRYIVGKNMEEVATANGTIQQVLSGIEQVKISNKEKTESQKINNLNERISKLSTKQSVLLNLTSESIMLICNIISVLVLVISAIHISKNNMTMGDYFAFSGYLPKLLAPVQALASSLISIQPAIASLKRLVQYFSEKIEVENDLPYLNISNGQIVFENMSFKYEEDSKMIINKLSVKIPGKSKVLIKGRNGSGKTTLLKLIMGLYTNYTGYIYIDNKDIKNYRKASIRNQISIVSQNIFLFSGTVKENILYSVDNFTDYELVEALKDSGLAEAFRKGQLNLESNVGENGMLLSGGQRQMIAIARAIMKKSKILIFDEATSNLDSKKTDDLYKMIHEKFKESTCIIVSHDYIDGIRFDKIINLDKENKNEKTNDTDI</sequence>
<evidence type="ECO:0000256" key="3">
    <source>
        <dbReference type="ARBA" id="ARBA00022741"/>
    </source>
</evidence>
<dbReference type="InterPro" id="IPR027417">
    <property type="entry name" value="P-loop_NTPase"/>
</dbReference>
<dbReference type="PROSITE" id="PS00211">
    <property type="entry name" value="ABC_TRANSPORTER_1"/>
    <property type="match status" value="1"/>
</dbReference>
<evidence type="ECO:0000256" key="2">
    <source>
        <dbReference type="ARBA" id="ARBA00022692"/>
    </source>
</evidence>
<dbReference type="Pfam" id="PF00005">
    <property type="entry name" value="ABC_tran"/>
    <property type="match status" value="1"/>
</dbReference>
<dbReference type="GO" id="GO:0005524">
    <property type="term" value="F:ATP binding"/>
    <property type="evidence" value="ECO:0007669"/>
    <property type="project" value="UniProtKB-KW"/>
</dbReference>
<dbReference type="SMART" id="SM00382">
    <property type="entry name" value="AAA"/>
    <property type="match status" value="1"/>
</dbReference>
<evidence type="ECO:0000259" key="8">
    <source>
        <dbReference type="PROSITE" id="PS50893"/>
    </source>
</evidence>
<name>A0A415TR36_9FIRM</name>
<keyword evidence="3" id="KW-0547">Nucleotide-binding</keyword>
<evidence type="ECO:0000256" key="4">
    <source>
        <dbReference type="ARBA" id="ARBA00022840"/>
    </source>
</evidence>
<protein>
    <submittedName>
        <fullName evidence="10">ABC transporter ATP-binding protein</fullName>
    </submittedName>
</protein>
<feature type="domain" description="ABC transporter" evidence="8">
    <location>
        <begin position="348"/>
        <end position="570"/>
    </location>
</feature>
<dbReference type="Gene3D" id="3.40.50.300">
    <property type="entry name" value="P-loop containing nucleotide triphosphate hydrolases"/>
    <property type="match status" value="1"/>
</dbReference>
<dbReference type="PROSITE" id="PS50893">
    <property type="entry name" value="ABC_TRANSPORTER_2"/>
    <property type="match status" value="1"/>
</dbReference>
<gene>
    <name evidence="10" type="ORF">DWZ29_16675</name>
</gene>
<dbReference type="Pfam" id="PF00664">
    <property type="entry name" value="ABC_membrane"/>
    <property type="match status" value="1"/>
</dbReference>
<dbReference type="SUPFAM" id="SSF52540">
    <property type="entry name" value="P-loop containing nucleoside triphosphate hydrolases"/>
    <property type="match status" value="1"/>
</dbReference>
<organism evidence="10 11">
    <name type="scientific">Anaerobutyricum hallii</name>
    <dbReference type="NCBI Taxonomy" id="39488"/>
    <lineage>
        <taxon>Bacteria</taxon>
        <taxon>Bacillati</taxon>
        <taxon>Bacillota</taxon>
        <taxon>Clostridia</taxon>
        <taxon>Lachnospirales</taxon>
        <taxon>Lachnospiraceae</taxon>
        <taxon>Anaerobutyricum</taxon>
    </lineage>
</organism>
<dbReference type="InterPro" id="IPR017871">
    <property type="entry name" value="ABC_transporter-like_CS"/>
</dbReference>
<keyword evidence="6 7" id="KW-0472">Membrane</keyword>
<feature type="transmembrane region" description="Helical" evidence="7">
    <location>
        <begin position="34"/>
        <end position="59"/>
    </location>
</feature>
<keyword evidence="4 10" id="KW-0067">ATP-binding</keyword>
<accession>A0A415TR36</accession>
<dbReference type="InterPro" id="IPR039421">
    <property type="entry name" value="Type_1_exporter"/>
</dbReference>
<dbReference type="GO" id="GO:0015421">
    <property type="term" value="F:ABC-type oligopeptide transporter activity"/>
    <property type="evidence" value="ECO:0007669"/>
    <property type="project" value="TreeGrafter"/>
</dbReference>
<evidence type="ECO:0000256" key="1">
    <source>
        <dbReference type="ARBA" id="ARBA00004651"/>
    </source>
</evidence>
<feature type="domain" description="ABC transmembrane type-1" evidence="9">
    <location>
        <begin position="35"/>
        <end position="315"/>
    </location>
</feature>
<keyword evidence="5 7" id="KW-1133">Transmembrane helix</keyword>
<dbReference type="Proteomes" id="UP000283700">
    <property type="component" value="Unassembled WGS sequence"/>
</dbReference>
<evidence type="ECO:0000313" key="11">
    <source>
        <dbReference type="Proteomes" id="UP000283700"/>
    </source>
</evidence>
<evidence type="ECO:0000256" key="6">
    <source>
        <dbReference type="ARBA" id="ARBA00023136"/>
    </source>
</evidence>
<dbReference type="EMBL" id="QRQO01000089">
    <property type="protein sequence ID" value="RHN05603.1"/>
    <property type="molecule type" value="Genomic_DNA"/>
</dbReference>
<evidence type="ECO:0000313" key="10">
    <source>
        <dbReference type="EMBL" id="RHN05603.1"/>
    </source>
</evidence>
<dbReference type="GO" id="GO:0005886">
    <property type="term" value="C:plasma membrane"/>
    <property type="evidence" value="ECO:0007669"/>
    <property type="project" value="UniProtKB-SubCell"/>
</dbReference>
<comment type="subcellular location">
    <subcellularLocation>
        <location evidence="1">Cell membrane</location>
        <topology evidence="1">Multi-pass membrane protein</topology>
    </subcellularLocation>
</comment>